<dbReference type="HOGENOM" id="CLU_067923_1_0_0"/>
<dbReference type="KEGG" id="aba:Acid345_4094"/>
<dbReference type="InterPro" id="IPR033199">
    <property type="entry name" value="DDAH-like"/>
</dbReference>
<dbReference type="SUPFAM" id="SSF55909">
    <property type="entry name" value="Pentein"/>
    <property type="match status" value="1"/>
</dbReference>
<dbReference type="EMBL" id="CP000360">
    <property type="protein sequence ID" value="ABF43094.1"/>
    <property type="molecule type" value="Genomic_DNA"/>
</dbReference>
<evidence type="ECO:0000256" key="3">
    <source>
        <dbReference type="PIRSR" id="PIRSR633199-1"/>
    </source>
</evidence>
<dbReference type="STRING" id="204669.Acid345_4094"/>
<feature type="active site" description="Proton donor" evidence="3">
    <location>
        <position position="169"/>
    </location>
</feature>
<dbReference type="PANTHER" id="PTHR12737">
    <property type="entry name" value="DIMETHYLARGININE DIMETHYLAMINOHYDROLASE"/>
    <property type="match status" value="1"/>
</dbReference>
<organism evidence="4 5">
    <name type="scientific">Koribacter versatilis (strain Ellin345)</name>
    <dbReference type="NCBI Taxonomy" id="204669"/>
    <lineage>
        <taxon>Bacteria</taxon>
        <taxon>Pseudomonadati</taxon>
        <taxon>Acidobacteriota</taxon>
        <taxon>Terriglobia</taxon>
        <taxon>Terriglobales</taxon>
        <taxon>Candidatus Korobacteraceae</taxon>
        <taxon>Candidatus Korobacter</taxon>
    </lineage>
</organism>
<dbReference type="PANTHER" id="PTHR12737:SF9">
    <property type="entry name" value="DIMETHYLARGININASE"/>
    <property type="match status" value="1"/>
</dbReference>
<gene>
    <name evidence="4" type="ordered locus">Acid345_4094</name>
</gene>
<dbReference type="OrthoDB" id="9790596at2"/>
<keyword evidence="2" id="KW-0378">Hydrolase</keyword>
<dbReference type="GO" id="GO:0000052">
    <property type="term" value="P:citrulline metabolic process"/>
    <property type="evidence" value="ECO:0007669"/>
    <property type="project" value="TreeGrafter"/>
</dbReference>
<protein>
    <submittedName>
        <fullName evidence="4">Amidinotransferase</fullName>
    </submittedName>
</protein>
<sequence>MAATHFTKAIVRIPGSNFAEGLTTAELGAPNYELAFQQHARYCDALRECGLQVTVLPADLRYPDSTFVEDAAVLTAEAAILTRPGAASRAGEVEAIAAEIRGGGFPSVLSINEPGTLDGGDICEVGRHFFLGLSLRSNEEGVQQLGMFLEALGYTASVVDIREMQSILHLKSGIAYIGENTLVVWEEMADLPQFQGYELIRVSPDEHYGANCVRVNDCVLVAEGFPKLTAELECRAFKPLLLEMSEFEKMDGGLSCLSLRF</sequence>
<evidence type="ECO:0000313" key="5">
    <source>
        <dbReference type="Proteomes" id="UP000002432"/>
    </source>
</evidence>
<evidence type="ECO:0000256" key="1">
    <source>
        <dbReference type="ARBA" id="ARBA00008532"/>
    </source>
</evidence>
<dbReference type="AlphaFoldDB" id="Q1IJ56"/>
<evidence type="ECO:0000313" key="4">
    <source>
        <dbReference type="EMBL" id="ABF43094.1"/>
    </source>
</evidence>
<evidence type="ECO:0000256" key="2">
    <source>
        <dbReference type="ARBA" id="ARBA00022801"/>
    </source>
</evidence>
<keyword evidence="5" id="KW-1185">Reference proteome</keyword>
<dbReference type="GO" id="GO:0016403">
    <property type="term" value="F:dimethylargininase activity"/>
    <property type="evidence" value="ECO:0007669"/>
    <property type="project" value="TreeGrafter"/>
</dbReference>
<dbReference type="GO" id="GO:0006525">
    <property type="term" value="P:arginine metabolic process"/>
    <property type="evidence" value="ECO:0007669"/>
    <property type="project" value="TreeGrafter"/>
</dbReference>
<dbReference type="eggNOG" id="COG1834">
    <property type="taxonomic scope" value="Bacteria"/>
</dbReference>
<dbReference type="Pfam" id="PF19420">
    <property type="entry name" value="DDAH_eukar"/>
    <property type="match status" value="1"/>
</dbReference>
<dbReference type="Gene3D" id="3.75.10.10">
    <property type="entry name" value="L-arginine/glycine Amidinotransferase, Chain A"/>
    <property type="match status" value="1"/>
</dbReference>
<dbReference type="EnsemblBacteria" id="ABF43094">
    <property type="protein sequence ID" value="ABF43094"/>
    <property type="gene ID" value="Acid345_4094"/>
</dbReference>
<dbReference type="GO" id="GO:0045429">
    <property type="term" value="P:positive regulation of nitric oxide biosynthetic process"/>
    <property type="evidence" value="ECO:0007669"/>
    <property type="project" value="TreeGrafter"/>
</dbReference>
<feature type="active site" description="Nucleophile" evidence="3">
    <location>
        <position position="256"/>
    </location>
</feature>
<dbReference type="GO" id="GO:0016597">
    <property type="term" value="F:amino acid binding"/>
    <property type="evidence" value="ECO:0007669"/>
    <property type="project" value="TreeGrafter"/>
</dbReference>
<dbReference type="Proteomes" id="UP000002432">
    <property type="component" value="Chromosome"/>
</dbReference>
<name>Q1IJ56_KORVE</name>
<comment type="similarity">
    <text evidence="1">Belongs to the DDAH family.</text>
</comment>
<reference evidence="4 5" key="1">
    <citation type="journal article" date="2009" name="Appl. Environ. Microbiol.">
        <title>Three genomes from the phylum Acidobacteria provide insight into the lifestyles of these microorganisms in soils.</title>
        <authorList>
            <person name="Ward N.L."/>
            <person name="Challacombe J.F."/>
            <person name="Janssen P.H."/>
            <person name="Henrissat B."/>
            <person name="Coutinho P.M."/>
            <person name="Wu M."/>
            <person name="Xie G."/>
            <person name="Haft D.H."/>
            <person name="Sait M."/>
            <person name="Badger J."/>
            <person name="Barabote R.D."/>
            <person name="Bradley B."/>
            <person name="Brettin T.S."/>
            <person name="Brinkac L.M."/>
            <person name="Bruce D."/>
            <person name="Creasy T."/>
            <person name="Daugherty S.C."/>
            <person name="Davidsen T.M."/>
            <person name="DeBoy R.T."/>
            <person name="Detter J.C."/>
            <person name="Dodson R.J."/>
            <person name="Durkin A.S."/>
            <person name="Ganapathy A."/>
            <person name="Gwinn-Giglio M."/>
            <person name="Han C.S."/>
            <person name="Khouri H."/>
            <person name="Kiss H."/>
            <person name="Kothari S.P."/>
            <person name="Madupu R."/>
            <person name="Nelson K.E."/>
            <person name="Nelson W.C."/>
            <person name="Paulsen I."/>
            <person name="Penn K."/>
            <person name="Ren Q."/>
            <person name="Rosovitz M.J."/>
            <person name="Selengut J.D."/>
            <person name="Shrivastava S."/>
            <person name="Sullivan S.A."/>
            <person name="Tapia R."/>
            <person name="Thompson L.S."/>
            <person name="Watkins K.L."/>
            <person name="Yang Q."/>
            <person name="Yu C."/>
            <person name="Zafar N."/>
            <person name="Zhou L."/>
            <person name="Kuske C.R."/>
        </authorList>
    </citation>
    <scope>NUCLEOTIDE SEQUENCE [LARGE SCALE GENOMIC DNA]</scope>
    <source>
        <strain evidence="4 5">Ellin345</strain>
    </source>
</reference>
<proteinExistence type="inferred from homology"/>
<accession>Q1IJ56</accession>
<dbReference type="RefSeq" id="WP_011524893.1">
    <property type="nucleotide sequence ID" value="NC_008009.1"/>
</dbReference>